<dbReference type="FunFam" id="2.60.40.10:FF:000802">
    <property type="entry name" value="Muscle M-line assembly protein unc-89"/>
    <property type="match status" value="1"/>
</dbReference>
<keyword evidence="7" id="KW-1015">Disulfide bond</keyword>
<comment type="subcellular location">
    <subcellularLocation>
        <location evidence="10">Cytoplasm</location>
        <location evidence="10">Myofibril</location>
        <location evidence="10">Sarcomere</location>
        <location evidence="10">M line</location>
    </subcellularLocation>
</comment>
<evidence type="ECO:0000256" key="5">
    <source>
        <dbReference type="ARBA" id="ARBA00022741"/>
    </source>
</evidence>
<dbReference type="SMART" id="SM00409">
    <property type="entry name" value="IG"/>
    <property type="match status" value="13"/>
</dbReference>
<comment type="similarity">
    <text evidence="1">Belongs to the protein kinase superfamily. CAMK Ser/Thr protein kinase family.</text>
</comment>
<comment type="caution">
    <text evidence="15">The sequence shown here is derived from an EMBL/GenBank/DDBJ whole genome shotgun (WGS) entry which is preliminary data.</text>
</comment>
<dbReference type="FunFam" id="2.60.40.10:FF:000940">
    <property type="entry name" value="Muscle M-line assembly protein unc-89"/>
    <property type="match status" value="1"/>
</dbReference>
<feature type="domain" description="Ig-like" evidence="13">
    <location>
        <begin position="888"/>
        <end position="979"/>
    </location>
</feature>
<dbReference type="InterPro" id="IPR003961">
    <property type="entry name" value="FN3_dom"/>
</dbReference>
<feature type="region of interest" description="Disordered" evidence="11">
    <location>
        <begin position="2068"/>
        <end position="2090"/>
    </location>
</feature>
<feature type="domain" description="Ig-like" evidence="13">
    <location>
        <begin position="493"/>
        <end position="590"/>
    </location>
</feature>
<protein>
    <submittedName>
        <fullName evidence="15">Obscurin</fullName>
    </submittedName>
</protein>
<dbReference type="FunFam" id="2.60.40.10:FF:000147">
    <property type="entry name" value="Myosin light chain kinase"/>
    <property type="match status" value="1"/>
</dbReference>
<dbReference type="CDD" id="cd00096">
    <property type="entry name" value="Ig"/>
    <property type="match status" value="2"/>
</dbReference>
<keyword evidence="6" id="KW-0067">ATP-binding</keyword>
<keyword evidence="2" id="KW-0728">SH3 domain</keyword>
<dbReference type="GO" id="GO:0008104">
    <property type="term" value="P:intracellular protein localization"/>
    <property type="evidence" value="ECO:0007669"/>
    <property type="project" value="UniProtKB-ARBA"/>
</dbReference>
<evidence type="ECO:0000256" key="11">
    <source>
        <dbReference type="SAM" id="MobiDB-lite"/>
    </source>
</evidence>
<keyword evidence="8" id="KW-0514">Muscle protein</keyword>
<feature type="domain" description="Ig-like" evidence="13">
    <location>
        <begin position="1638"/>
        <end position="1727"/>
    </location>
</feature>
<feature type="domain" description="Ig-like" evidence="13">
    <location>
        <begin position="1089"/>
        <end position="1179"/>
    </location>
</feature>
<dbReference type="SUPFAM" id="SSF49265">
    <property type="entry name" value="Fibronectin type III"/>
    <property type="match status" value="1"/>
</dbReference>
<evidence type="ECO:0000259" key="13">
    <source>
        <dbReference type="PROSITE" id="PS50835"/>
    </source>
</evidence>
<evidence type="ECO:0000313" key="15">
    <source>
        <dbReference type="EMBL" id="KAJ6641271.1"/>
    </source>
</evidence>
<keyword evidence="3" id="KW-0963">Cytoplasm</keyword>
<dbReference type="CDD" id="cd00063">
    <property type="entry name" value="FN3"/>
    <property type="match status" value="2"/>
</dbReference>
<dbReference type="GO" id="GO:0007525">
    <property type="term" value="P:somatic muscle development"/>
    <property type="evidence" value="ECO:0007669"/>
    <property type="project" value="UniProtKB-ARBA"/>
</dbReference>
<dbReference type="Pfam" id="PF00041">
    <property type="entry name" value="fn3"/>
    <property type="match status" value="2"/>
</dbReference>
<dbReference type="GO" id="GO:0031430">
    <property type="term" value="C:M band"/>
    <property type="evidence" value="ECO:0007669"/>
    <property type="project" value="UniProtKB-SubCell"/>
</dbReference>
<feature type="compositionally biased region" description="Basic and acidic residues" evidence="11">
    <location>
        <begin position="316"/>
        <end position="328"/>
    </location>
</feature>
<dbReference type="PROSITE" id="PS50853">
    <property type="entry name" value="FN3"/>
    <property type="match status" value="2"/>
</dbReference>
<feature type="region of interest" description="Disordered" evidence="11">
    <location>
        <begin position="268"/>
        <end position="336"/>
    </location>
</feature>
<accession>A0A9Q0N1U7</accession>
<dbReference type="FunFam" id="2.60.40.10:FF:000032">
    <property type="entry name" value="palladin isoform X1"/>
    <property type="match status" value="1"/>
</dbReference>
<dbReference type="InterPro" id="IPR000719">
    <property type="entry name" value="Prot_kinase_dom"/>
</dbReference>
<dbReference type="FunFam" id="2.60.40.10:FF:001381">
    <property type="entry name" value="Uncharacterized protein, isoform C"/>
    <property type="match status" value="1"/>
</dbReference>
<evidence type="ECO:0000256" key="10">
    <source>
        <dbReference type="ARBA" id="ARBA00037833"/>
    </source>
</evidence>
<evidence type="ECO:0000256" key="6">
    <source>
        <dbReference type="ARBA" id="ARBA00022840"/>
    </source>
</evidence>
<organism evidence="15 16">
    <name type="scientific">Pseudolycoriella hygida</name>
    <dbReference type="NCBI Taxonomy" id="35572"/>
    <lineage>
        <taxon>Eukaryota</taxon>
        <taxon>Metazoa</taxon>
        <taxon>Ecdysozoa</taxon>
        <taxon>Arthropoda</taxon>
        <taxon>Hexapoda</taxon>
        <taxon>Insecta</taxon>
        <taxon>Pterygota</taxon>
        <taxon>Neoptera</taxon>
        <taxon>Endopterygota</taxon>
        <taxon>Diptera</taxon>
        <taxon>Nematocera</taxon>
        <taxon>Sciaroidea</taxon>
        <taxon>Sciaridae</taxon>
        <taxon>Pseudolycoriella</taxon>
    </lineage>
</organism>
<evidence type="ECO:0000313" key="16">
    <source>
        <dbReference type="Proteomes" id="UP001151699"/>
    </source>
</evidence>
<feature type="domain" description="Ig-like" evidence="13">
    <location>
        <begin position="2223"/>
        <end position="2314"/>
    </location>
</feature>
<keyword evidence="4" id="KW-0677">Repeat</keyword>
<feature type="domain" description="Fibronectin type-III" evidence="14">
    <location>
        <begin position="1403"/>
        <end position="1506"/>
    </location>
</feature>
<reference evidence="15" key="1">
    <citation type="submission" date="2022-07" db="EMBL/GenBank/DDBJ databases">
        <authorList>
            <person name="Trinca V."/>
            <person name="Uliana J.V.C."/>
            <person name="Torres T.T."/>
            <person name="Ward R.J."/>
            <person name="Monesi N."/>
        </authorList>
    </citation>
    <scope>NUCLEOTIDE SEQUENCE</scope>
    <source>
        <strain evidence="15">HSMRA1968</strain>
        <tissue evidence="15">Whole embryos</tissue>
    </source>
</reference>
<dbReference type="Gene3D" id="1.10.510.10">
    <property type="entry name" value="Transferase(Phosphotransferase) domain 1"/>
    <property type="match status" value="2"/>
</dbReference>
<evidence type="ECO:0000256" key="1">
    <source>
        <dbReference type="ARBA" id="ARBA00006692"/>
    </source>
</evidence>
<dbReference type="GO" id="GO:0005524">
    <property type="term" value="F:ATP binding"/>
    <property type="evidence" value="ECO:0007669"/>
    <property type="project" value="UniProtKB-KW"/>
</dbReference>
<feature type="domain" description="Ig-like" evidence="13">
    <location>
        <begin position="790"/>
        <end position="880"/>
    </location>
</feature>
<dbReference type="PANTHER" id="PTHR47633:SF3">
    <property type="entry name" value="STRIATED MUSCLE PREFERENTIALLY EXPRESSED PROTEIN KINASE"/>
    <property type="match status" value="1"/>
</dbReference>
<dbReference type="GO" id="GO:0004672">
    <property type="term" value="F:protein kinase activity"/>
    <property type="evidence" value="ECO:0007669"/>
    <property type="project" value="InterPro"/>
</dbReference>
<evidence type="ECO:0000256" key="2">
    <source>
        <dbReference type="ARBA" id="ARBA00022443"/>
    </source>
</evidence>
<dbReference type="PROSITE" id="PS50835">
    <property type="entry name" value="IG_LIKE"/>
    <property type="match status" value="11"/>
</dbReference>
<evidence type="ECO:0000256" key="9">
    <source>
        <dbReference type="ARBA" id="ARBA00023319"/>
    </source>
</evidence>
<dbReference type="FunFam" id="2.60.40.10:FF:001036">
    <property type="entry name" value="Muscle M-line assembly protein unc-89"/>
    <property type="match status" value="1"/>
</dbReference>
<dbReference type="SUPFAM" id="SSF56112">
    <property type="entry name" value="Protein kinase-like (PK-like)"/>
    <property type="match status" value="2"/>
</dbReference>
<dbReference type="Gene3D" id="3.30.200.20">
    <property type="entry name" value="Phosphorylase Kinase, domain 1"/>
    <property type="match status" value="1"/>
</dbReference>
<dbReference type="InterPro" id="IPR007110">
    <property type="entry name" value="Ig-like_dom"/>
</dbReference>
<dbReference type="Gene3D" id="2.60.40.10">
    <property type="entry name" value="Immunoglobulins"/>
    <property type="match status" value="15"/>
</dbReference>
<sequence>MSETSHNRFWIARPFHLIHHTISHFQIEQQIGPDESHTIHKIRATTIIFEEDSSFDEPVIANIVLPNRPHATSLQVEEVGSYKFETNEQSVTYQVLDGDGRQMHGIIDEMDSDNEHSFSQKRGASRNVSIVSASEDDNSVGYAKEISVDKFQKDYQFDDGYANVTIKRTVVEEEEIYVGDVDDVGDANKTSKLYEIKETLDDEVEDSVPMKVNVSDVSKGKSIGKAVLCDVEEREEHSSLSAEEAKQLRIKEIRAKARKASIATKEDMTENVVENNPKAVQSVDEPDARTKNAKLLNNEHVDEYNASDDGATPKYGKYEKSAKEESPQKAKQRQISEVEVDDEFENLMKRAQRQRSILNDILDKEHGISSEEEILQKSNIVESVEESDRDPALPEISTGDIKDKHQYESCPISFEVVAQGIPKPEAQWLHNGKPMKADSRIKIVEEGNKYKLDITEVKLGDEGEYKVIVKNKLGEKAQQAVLSVSPVAEYRKPIIKKPLHDAQSPKGDKFALELVLTADPLPDITWYKDGKELIENEGVQIKKEVKELDHGLKEIKYFLYFPAGRHCDTGNYQFKAKNKYGSVESSARLDILVKPEIENFRDQVSVPHHTVVFEVTVHANPKPKVTWTKSGKNVCNNDNCEVIADVDKELYTLIVTSVGLEDDGVYTLTASNSVGETVATAKLSCHTEKPHFVKLPQDLVIHDYAEFETKVRAEGIPKPTLHWIKDGKQLKLDEPGFKVNFDSASETQVSSDFSIAHFSPKDAGEYAAVATNIVGATEAKFKLSLLQSSPAFIKKLDKAAEVGQNEKLELKCMVDGSPLPTAKWFKDGQEIKPSDHIQMSQTPDGLIRLEIEHAKPADCGAYKLVISNPNGDVSALCAVAVKPEPMKPAFVKPIKDLKVVIGQPMLLEAQIVGFPSPEIKWFKDGVQLRPSKAFNFINQPEGVIGLSIEACKAEDAGTYSVAIVNRLGELAGTAKVEVEPKEKKPAFVANLQDSQVVEGFPVKMEVKLIGHPPPKLQWLHNGEVIKPDGQHARITQNPDGTACLIIDKVAPSDCGQYQVIATNDTGSVASNAKLSVAPRANESAPEEAPRFVSSLRDGNADEGKELVLSAPFISNPVPEIYWTKDDEPIVASDRVMMTCDGKKVGLVISPAEVTDSGVYACLLANPLGEDTSKCNANVRKVFQKPHFSLKLSDMPAIRGLDAKLPVRVSGVPFPEISWYFNDNPIKNNQKYSIRHDGDNSILHIKNCAPEDAGRYKCVARNKEGEDSTSGHVDVVDKIDRNPKAEAPSFLKKIGDTEVYEGMKARFTACATGYPEPAVEWFKNGNKIHPDDRVRIDVEPNGLLRLTISDITPDDVGKYSCKISNQHGDDTCHADLVYDTFEPRKNRSLGDQYSEYDKHKKTGAPTPLSDRPIICRMTDKRLTLSWKPSIPIGPRFPVTYQVEMLELPEGDWATVRTGLRSCACDIRDLVPFKDYRFRVRVENKYGVSDPSPYVQTYRHKLEPTPPTFYPYLDSSIDFRPETSPYFPKDFDIEKPPHDGYSQAPQFLRREQDVTYGTKNHNVDLMWFVYGYPKPKMTYYFNDQIIEPGGRFSFSYTRNGQATLFVNKMLERDVGYYDAVATNEHGEARQRVRLEIAEYPRFLKRPNETYIMANRNGRLEARVIGVPDPEIRWYKDWQPIADSSRIKISQYDPDIFVLSINDAISKDSGLYSCSARNVAGSVSTSAMVHIEESEDQYIYHTHARNPYVRPKQKHYEDLYDIGDELGRGTQGVTYHAVERSTGRNFAAKIMHGRSDVRPFMNNELEIMNHLNHRKLIRLHDAYDNDRWMALITEIAAGGELVRDNILKRDYYNEREIAIYVHQMLLGLEHMHDYGIGHMGLTIKDLLISHTGSDDLKICDFGLARRIHHSNLTTLDYGMPEFVAPEVVNREGVGFHQDMWSIGIITYILLGGSSPFRGLNDRETLTKIQEGRWEFRDSIWTNISAEAKDFITKLLVYTASSRMDVKTALRHPWFNIIERKHEDYYQITTDRLRNYYNLYRDWYTNASCRNYYRRRPLQGAFTHPSKMVYPPGEVYTPEPTPEPTRERKRSNWEDKVNRFHHPDYELGLVSSESHYQYGPDTYLLQLRDTNFPVRLREYVKVASRRSPAFALNENSVDYSLPIIRERRRFTDIMDEEIDDERKSRISQYGINDSYTIRRLRTELGTRLDSYNEAEAMIETHREGYPPFFREKPQTLAITDGEVAQLVCFAVGDPRPAVQWFKNDMVLIENKKIKITTDEDGRSIVQFEPANRYDVGIYKAVARNKIGQTVARARVVLAELPDAPDSPEAMKISDTEVLLKWKQPRCDGHSPVICYSLQYKKASSSEWIDVADNIDHEFYLVRGLEEKTNYQFRLGSRNRIGWSDMGIPRPITTEAAGVPKVQMTKAMQHLQQLTESGHQVSVDDRSHNEIDYHLERETFDWSNDSKLQERYSFISEISRGKFSIVVKGVEKATNRVVVAKVFDLNSGTENAVQREFETFRTLRQERIPALLAAFKPPNLPVAVLVQEKLQGADILSYFSSRHEYNEQHVCTVIAQTLDALQYLHWRGFCHLNIQPDNIVMASVRSVQIKLVDYGSAQKVSKVGTKVAGCGWLDSTAPEIINDEPAYPQTDIWSVGVLTYLLLSGTSPFRGADDAETKMNISFVRYRFDHLFKEITPEATRFIMFIFKRAPTKRPYSEECHEHRWLISSDYMIKKRERAVFLGNRLKDFSEAYHSAKAAEATISDNIASSLISGPNPRQLLRSNSIQEELLTNF</sequence>
<dbReference type="Pfam" id="PF07679">
    <property type="entry name" value="I-set"/>
    <property type="match status" value="13"/>
</dbReference>
<gene>
    <name evidence="15" type="primary">Unc-89_0</name>
    <name evidence="15" type="ORF">Bhyg_06206</name>
</gene>
<dbReference type="FunFam" id="2.60.40.10:FF:000107">
    <property type="entry name" value="Myosin, light chain kinase a"/>
    <property type="match status" value="1"/>
</dbReference>
<dbReference type="OrthoDB" id="2570713at2759"/>
<dbReference type="FunFam" id="2.60.40.10:FF:000345">
    <property type="entry name" value="Muscle M-line assembly protein unc-89"/>
    <property type="match status" value="3"/>
</dbReference>
<feature type="domain" description="Ig-like" evidence="13">
    <location>
        <begin position="675"/>
        <end position="784"/>
    </location>
</feature>
<dbReference type="Pfam" id="PF00069">
    <property type="entry name" value="Pkinase"/>
    <property type="match status" value="2"/>
</dbReference>
<name>A0A9Q0N1U7_9DIPT</name>
<dbReference type="FunFam" id="2.60.40.10:FF:000796">
    <property type="entry name" value="Muscle M-line assembly protein unc-89"/>
    <property type="match status" value="1"/>
</dbReference>
<dbReference type="PROSITE" id="PS50011">
    <property type="entry name" value="PROTEIN_KINASE_DOM"/>
    <property type="match status" value="2"/>
</dbReference>
<dbReference type="InterPro" id="IPR003599">
    <property type="entry name" value="Ig_sub"/>
</dbReference>
<dbReference type="InterPro" id="IPR013783">
    <property type="entry name" value="Ig-like_fold"/>
</dbReference>
<dbReference type="InterPro" id="IPR036179">
    <property type="entry name" value="Ig-like_dom_sf"/>
</dbReference>
<feature type="compositionally biased region" description="Basic and acidic residues" evidence="11">
    <location>
        <begin position="2080"/>
        <end position="2090"/>
    </location>
</feature>
<dbReference type="EMBL" id="WJQU01000002">
    <property type="protein sequence ID" value="KAJ6641271.1"/>
    <property type="molecule type" value="Genomic_DNA"/>
</dbReference>
<feature type="domain" description="Protein kinase" evidence="12">
    <location>
        <begin position="2467"/>
        <end position="2721"/>
    </location>
</feature>
<evidence type="ECO:0000256" key="3">
    <source>
        <dbReference type="ARBA" id="ARBA00022490"/>
    </source>
</evidence>
<dbReference type="InterPro" id="IPR036116">
    <property type="entry name" value="FN3_sf"/>
</dbReference>
<dbReference type="InterPro" id="IPR003598">
    <property type="entry name" value="Ig_sub2"/>
</dbReference>
<evidence type="ECO:0000256" key="7">
    <source>
        <dbReference type="ARBA" id="ARBA00023157"/>
    </source>
</evidence>
<dbReference type="FunFam" id="1.10.510.10:FF:000681">
    <property type="entry name" value="Muscle M-line assembly protein unc-89-like Protein"/>
    <property type="match status" value="1"/>
</dbReference>
<dbReference type="SMART" id="SM00060">
    <property type="entry name" value="FN3"/>
    <property type="match status" value="2"/>
</dbReference>
<proteinExistence type="inferred from homology"/>
<keyword evidence="16" id="KW-1185">Reference proteome</keyword>
<evidence type="ECO:0000256" key="8">
    <source>
        <dbReference type="ARBA" id="ARBA00023179"/>
    </source>
</evidence>
<feature type="domain" description="Ig-like" evidence="13">
    <location>
        <begin position="985"/>
        <end position="1075"/>
    </location>
</feature>
<dbReference type="SUPFAM" id="SSF48726">
    <property type="entry name" value="Immunoglobulin"/>
    <property type="match status" value="13"/>
</dbReference>
<feature type="domain" description="Fibronectin type-III" evidence="14">
    <location>
        <begin position="2319"/>
        <end position="2412"/>
    </location>
</feature>
<evidence type="ECO:0000256" key="4">
    <source>
        <dbReference type="ARBA" id="ARBA00022737"/>
    </source>
</evidence>
<dbReference type="InterPro" id="IPR013098">
    <property type="entry name" value="Ig_I-set"/>
</dbReference>
<dbReference type="Proteomes" id="UP001151699">
    <property type="component" value="Chromosome B"/>
</dbReference>
<dbReference type="GO" id="GO:0045214">
    <property type="term" value="P:sarcomere organization"/>
    <property type="evidence" value="ECO:0007669"/>
    <property type="project" value="UniProtKB-ARBA"/>
</dbReference>
<dbReference type="FunFam" id="2.60.40.10:FF:000519">
    <property type="entry name" value="Muscle M-line assembly protein unc-89"/>
    <property type="match status" value="1"/>
</dbReference>
<dbReference type="GO" id="GO:0019899">
    <property type="term" value="F:enzyme binding"/>
    <property type="evidence" value="ECO:0007669"/>
    <property type="project" value="UniProtKB-ARBA"/>
</dbReference>
<evidence type="ECO:0000259" key="12">
    <source>
        <dbReference type="PROSITE" id="PS50011"/>
    </source>
</evidence>
<evidence type="ECO:0000259" key="14">
    <source>
        <dbReference type="PROSITE" id="PS50853"/>
    </source>
</evidence>
<dbReference type="PANTHER" id="PTHR47633">
    <property type="entry name" value="IMMUNOGLOBULIN"/>
    <property type="match status" value="1"/>
</dbReference>
<feature type="domain" description="Ig-like" evidence="13">
    <location>
        <begin position="1287"/>
        <end position="1376"/>
    </location>
</feature>
<keyword evidence="5" id="KW-0547">Nucleotide-binding</keyword>
<feature type="domain" description="Ig-like" evidence="13">
    <location>
        <begin position="1185"/>
        <end position="1273"/>
    </location>
</feature>
<feature type="domain" description="Ig-like" evidence="13">
    <location>
        <begin position="394"/>
        <end position="483"/>
    </location>
</feature>
<dbReference type="InterPro" id="IPR011009">
    <property type="entry name" value="Kinase-like_dom_sf"/>
</dbReference>
<feature type="domain" description="Protein kinase" evidence="12">
    <location>
        <begin position="1757"/>
        <end position="2011"/>
    </location>
</feature>
<keyword evidence="9" id="KW-0393">Immunoglobulin domain</keyword>
<dbReference type="SMART" id="SM00408">
    <property type="entry name" value="IGc2"/>
    <property type="match status" value="12"/>
</dbReference>